<dbReference type="SUPFAM" id="SSF55785">
    <property type="entry name" value="PYP-like sensor domain (PAS domain)"/>
    <property type="match status" value="2"/>
</dbReference>
<reference evidence="9" key="1">
    <citation type="submission" date="2019-06" db="EMBL/GenBank/DDBJ databases">
        <authorList>
            <person name="Adameyko K."/>
            <person name="Finoshin A."/>
            <person name="Kravchuk O."/>
            <person name="Mikhailov K."/>
            <person name="Gusev O."/>
            <person name="Shagimardanova E."/>
            <person name="Lyupina Y."/>
        </authorList>
    </citation>
    <scope>NUCLEOTIDE SEQUENCE</scope>
</reference>
<dbReference type="Gene3D" id="3.30.450.20">
    <property type="entry name" value="PAS domain"/>
    <property type="match status" value="2"/>
</dbReference>
<dbReference type="EMBL" id="MN075819">
    <property type="protein sequence ID" value="QHX41465.1"/>
    <property type="molecule type" value="mRNA"/>
</dbReference>
<feature type="region of interest" description="Disordered" evidence="6">
    <location>
        <begin position="552"/>
        <end position="578"/>
    </location>
</feature>
<evidence type="ECO:0000256" key="2">
    <source>
        <dbReference type="ARBA" id="ARBA00022737"/>
    </source>
</evidence>
<dbReference type="InterPro" id="IPR011598">
    <property type="entry name" value="bHLH_dom"/>
</dbReference>
<feature type="region of interest" description="Disordered" evidence="6">
    <location>
        <begin position="506"/>
        <end position="538"/>
    </location>
</feature>
<evidence type="ECO:0000256" key="3">
    <source>
        <dbReference type="ARBA" id="ARBA00023015"/>
    </source>
</evidence>
<feature type="compositionally biased region" description="Polar residues" evidence="6">
    <location>
        <begin position="746"/>
        <end position="788"/>
    </location>
</feature>
<accession>A0A6C0PP08</accession>
<feature type="domain" description="PAS" evidence="7">
    <location>
        <begin position="115"/>
        <end position="175"/>
    </location>
</feature>
<evidence type="ECO:0000313" key="9">
    <source>
        <dbReference type="EMBL" id="QHX41465.1"/>
    </source>
</evidence>
<dbReference type="Pfam" id="PF14598">
    <property type="entry name" value="PAS_11"/>
    <property type="match status" value="1"/>
</dbReference>
<evidence type="ECO:0000259" key="8">
    <source>
        <dbReference type="PROSITE" id="PS50888"/>
    </source>
</evidence>
<keyword evidence="4" id="KW-0804">Transcription</keyword>
<evidence type="ECO:0000256" key="1">
    <source>
        <dbReference type="ARBA" id="ARBA00004123"/>
    </source>
</evidence>
<feature type="region of interest" description="Disordered" evidence="6">
    <location>
        <begin position="719"/>
        <end position="794"/>
    </location>
</feature>
<evidence type="ECO:0000256" key="6">
    <source>
        <dbReference type="SAM" id="MobiDB-lite"/>
    </source>
</evidence>
<keyword evidence="2" id="KW-0677">Repeat</keyword>
<name>A0A6C0PP08_HALDU</name>
<dbReference type="InterPro" id="IPR000014">
    <property type="entry name" value="PAS"/>
</dbReference>
<dbReference type="Pfam" id="PF00989">
    <property type="entry name" value="PAS"/>
    <property type="match status" value="1"/>
</dbReference>
<dbReference type="CDD" id="cd00130">
    <property type="entry name" value="PAS"/>
    <property type="match status" value="2"/>
</dbReference>
<dbReference type="InterPro" id="IPR035965">
    <property type="entry name" value="PAS-like_dom_sf"/>
</dbReference>
<keyword evidence="5" id="KW-0539">Nucleus</keyword>
<dbReference type="PROSITE" id="PS50112">
    <property type="entry name" value="PAS"/>
    <property type="match status" value="2"/>
</dbReference>
<dbReference type="GO" id="GO:0046983">
    <property type="term" value="F:protein dimerization activity"/>
    <property type="evidence" value="ECO:0007669"/>
    <property type="project" value="InterPro"/>
</dbReference>
<feature type="domain" description="PAS" evidence="7">
    <location>
        <begin position="274"/>
        <end position="317"/>
    </location>
</feature>
<dbReference type="GO" id="GO:0005634">
    <property type="term" value="C:nucleus"/>
    <property type="evidence" value="ECO:0007669"/>
    <property type="project" value="UniProtKB-SubCell"/>
</dbReference>
<dbReference type="PANTHER" id="PTHR23043:SF17">
    <property type="entry name" value="PROTEIN SIMILAR"/>
    <property type="match status" value="1"/>
</dbReference>
<protein>
    <submittedName>
        <fullName evidence="9">Single-minded 2-like protein</fullName>
    </submittedName>
</protein>
<comment type="subcellular location">
    <subcellularLocation>
        <location evidence="1">Nucleus</location>
    </subcellularLocation>
</comment>
<dbReference type="GO" id="GO:0000981">
    <property type="term" value="F:DNA-binding transcription factor activity, RNA polymerase II-specific"/>
    <property type="evidence" value="ECO:0007669"/>
    <property type="project" value="TreeGrafter"/>
</dbReference>
<dbReference type="PANTHER" id="PTHR23043">
    <property type="entry name" value="HYPOXIA-INDUCIBLE FACTOR 1 ALPHA"/>
    <property type="match status" value="1"/>
</dbReference>
<dbReference type="CDD" id="cd11391">
    <property type="entry name" value="bHLH_PAS"/>
    <property type="match status" value="1"/>
</dbReference>
<feature type="domain" description="BHLH" evidence="8">
    <location>
        <begin position="8"/>
        <end position="60"/>
    </location>
</feature>
<dbReference type="SMART" id="SM00091">
    <property type="entry name" value="PAS"/>
    <property type="match status" value="2"/>
</dbReference>
<dbReference type="AlphaFoldDB" id="A0A6C0PP08"/>
<evidence type="ECO:0000256" key="5">
    <source>
        <dbReference type="ARBA" id="ARBA00023242"/>
    </source>
</evidence>
<dbReference type="InterPro" id="IPR013767">
    <property type="entry name" value="PAS_fold"/>
</dbReference>
<feature type="compositionally biased region" description="Low complexity" evidence="6">
    <location>
        <begin position="559"/>
        <end position="576"/>
    </location>
</feature>
<feature type="compositionally biased region" description="Low complexity" evidence="6">
    <location>
        <begin position="518"/>
        <end position="530"/>
    </location>
</feature>
<organism evidence="9">
    <name type="scientific">Halisarca dujardinii</name>
    <name type="common">Dujardin's slime sponge</name>
    <dbReference type="NCBI Taxonomy" id="2583056"/>
    <lineage>
        <taxon>Eukaryota</taxon>
        <taxon>Metazoa</taxon>
        <taxon>Porifera</taxon>
        <taxon>Demospongiae</taxon>
        <taxon>Verongimorpha</taxon>
        <taxon>Chondrillida</taxon>
        <taxon>Halisarcidae</taxon>
        <taxon>Halisarca</taxon>
    </lineage>
</organism>
<sequence>MSRSSTKKQPAGTKRTTAMRRQDENSELTELAGVLPIPRSSNTVDKISVVRLTTAYVKFRMFLHEANISWDPNFEKAFETGTDLDILHSDTVNLLGGPYGKQQPNKAIKNGSFDLSSMISKAMDSFLLVVAPDGTVLYVPEYVTEYIGLTQAEMIGHSLLDLTHNEDQNSVERNLIYDPTDPSRRQWRQFCVRFRTSLNTPRTPLSKFSGHRMMQISGYLKCTESRPIDRKEHPNSLGLLGECRPIESMSIGELSIQRSSFTTTTSLDLKFTAVESRVKTLIGFDPEEMTGLYAYDFFHPSDFKACQPGSERAVKCRLTLLNQGRVVSPIHRFMTKSGEWIWTQMVCVLSYIPGTKTPFDIKVTFRIVSSEIDRLNLIEHTEAFHGSSVLQEVQEPYKLHMQTNTRFSPQGVDAARSIRSQFTTSSPTTTTQQDREILNSALSSAKSSSAVLDSLHMSREFALQSLSQGRGVRRAIAVDGEELVSLYPPNHQPGQLPAQPSMADAFLQPTNADPMPYSSPVVSTASGSSGKSPLISTDSASRDSLVSFKSHTSTAATQSVPSPSSGYAPSPSSTVSMATKSTSGHVAMGTQYSPSSGFSSGTSISTATNGHGPMGQINGHVPMTMDNSQNPSLNGFATDPAHNHATNGAMPSGCPARHGPLELSSLAATTGVGSPCPSDSSGFCSIGSPDNGTGQSCWTPPMSSADQTGTGYEAHLPNWDSVPAGDKRCPMNGGPHSTHAYGQGGNDSHSQINSKLNPSSDVNSIDGQLSPLPNDSPSQINSESNPSAAVNGFGGSFDLDSFLQQYST</sequence>
<dbReference type="PROSITE" id="PS50888">
    <property type="entry name" value="BHLH"/>
    <property type="match status" value="1"/>
</dbReference>
<dbReference type="GO" id="GO:0000977">
    <property type="term" value="F:RNA polymerase II transcription regulatory region sequence-specific DNA binding"/>
    <property type="evidence" value="ECO:0007669"/>
    <property type="project" value="TreeGrafter"/>
</dbReference>
<evidence type="ECO:0000256" key="4">
    <source>
        <dbReference type="ARBA" id="ARBA00023163"/>
    </source>
</evidence>
<proteinExistence type="evidence at transcript level"/>
<keyword evidence="3" id="KW-0805">Transcription regulation</keyword>
<evidence type="ECO:0000259" key="7">
    <source>
        <dbReference type="PROSITE" id="PS50112"/>
    </source>
</evidence>
<feature type="region of interest" description="Disordered" evidence="6">
    <location>
        <begin position="1"/>
        <end position="25"/>
    </location>
</feature>